<evidence type="ECO:0000313" key="2">
    <source>
        <dbReference type="EMBL" id="SFH87873.1"/>
    </source>
</evidence>
<name>A0A1I3DMH3_9FLAO</name>
<feature type="chain" id="PRO_5011664406" evidence="1">
    <location>
        <begin position="22"/>
        <end position="197"/>
    </location>
</feature>
<dbReference type="EMBL" id="FOQT01000001">
    <property type="protein sequence ID" value="SFH87873.1"/>
    <property type="molecule type" value="Genomic_DNA"/>
</dbReference>
<keyword evidence="3" id="KW-1185">Reference proteome</keyword>
<proteinExistence type="predicted"/>
<reference evidence="2 3" key="1">
    <citation type="submission" date="2016-10" db="EMBL/GenBank/DDBJ databases">
        <authorList>
            <person name="de Groot N.N."/>
        </authorList>
    </citation>
    <scope>NUCLEOTIDE SEQUENCE [LARGE SCALE GENOMIC DNA]</scope>
    <source>
        <strain evidence="2 3">DSM 26000</strain>
    </source>
</reference>
<organism evidence="2 3">
    <name type="scientific">Halpernia frigidisoli</name>
    <dbReference type="NCBI Taxonomy" id="1125876"/>
    <lineage>
        <taxon>Bacteria</taxon>
        <taxon>Pseudomonadati</taxon>
        <taxon>Bacteroidota</taxon>
        <taxon>Flavobacteriia</taxon>
        <taxon>Flavobacteriales</taxon>
        <taxon>Weeksellaceae</taxon>
        <taxon>Chryseobacterium group</taxon>
        <taxon>Halpernia</taxon>
    </lineage>
</organism>
<dbReference type="AlphaFoldDB" id="A0A1I3DMH3"/>
<evidence type="ECO:0000313" key="3">
    <source>
        <dbReference type="Proteomes" id="UP000198931"/>
    </source>
</evidence>
<feature type="signal peptide" evidence="1">
    <location>
        <begin position="1"/>
        <end position="21"/>
    </location>
</feature>
<protein>
    <submittedName>
        <fullName evidence="2">Uncharacterized protein</fullName>
    </submittedName>
</protein>
<gene>
    <name evidence="2" type="ORF">SAMN05443292_0576</name>
</gene>
<accession>A0A1I3DMH3</accession>
<sequence length="197" mass="22102">MKTRLLIITMFLFAFAPFAKSQTPEHLSFKGIPIDGTLNNYIAKMKLGGFTHNGTNNGMAILKGDFAGYKGCVVGVSTLKQKDLVSKIAVIFPQKDTWSSLADNYFNLKQLLTKKYGEPSEVVEKFDSMLYSEDADDGRKMYGVQFDNCKYYSIFSTELGNIQLSIDHDGVDSCFVKLIYLDKINTEITNLKALEDL</sequence>
<dbReference type="RefSeq" id="WP_090078644.1">
    <property type="nucleotide sequence ID" value="NZ_FOQT01000001.1"/>
</dbReference>
<keyword evidence="1" id="KW-0732">Signal</keyword>
<dbReference type="OrthoDB" id="1025938at2"/>
<dbReference type="Proteomes" id="UP000198931">
    <property type="component" value="Unassembled WGS sequence"/>
</dbReference>
<evidence type="ECO:0000256" key="1">
    <source>
        <dbReference type="SAM" id="SignalP"/>
    </source>
</evidence>
<dbReference type="STRING" id="1125876.SAMN05443292_0576"/>